<evidence type="ECO:0000313" key="5">
    <source>
        <dbReference type="EMBL" id="KHN69199.1"/>
    </source>
</evidence>
<dbReference type="Pfam" id="PF23953">
    <property type="entry name" value="TPR_COPA_B"/>
    <property type="match status" value="1"/>
</dbReference>
<proteinExistence type="predicted"/>
<keyword evidence="1 3" id="KW-0853">WD repeat</keyword>
<keyword evidence="6" id="KW-1185">Reference proteome</keyword>
<dbReference type="InterPro" id="IPR015943">
    <property type="entry name" value="WD40/YVTN_repeat-like_dom_sf"/>
</dbReference>
<dbReference type="OrthoDB" id="10261470at2759"/>
<gene>
    <name evidence="5" type="ORF">M896_091270</name>
</gene>
<dbReference type="InterPro" id="IPR019775">
    <property type="entry name" value="WD40_repeat_CS"/>
</dbReference>
<dbReference type="AlphaFoldDB" id="A0A0B2UIZ5"/>
<dbReference type="Gene3D" id="2.130.10.10">
    <property type="entry name" value="YVTN repeat-like/Quinoprotein amine dehydrogenase"/>
    <property type="match status" value="1"/>
</dbReference>
<dbReference type="Gene3D" id="1.25.40.470">
    <property type="match status" value="1"/>
</dbReference>
<dbReference type="RefSeq" id="XP_014563241.1">
    <property type="nucleotide sequence ID" value="XM_014707755.1"/>
</dbReference>
<dbReference type="SMART" id="SM00320">
    <property type="entry name" value="WD40"/>
    <property type="match status" value="6"/>
</dbReference>
<evidence type="ECO:0000256" key="2">
    <source>
        <dbReference type="ARBA" id="ARBA00022737"/>
    </source>
</evidence>
<accession>A0A0B2UIZ5</accession>
<dbReference type="VEuPathDB" id="MicrosporidiaDB:M896_091270"/>
<dbReference type="PRINTS" id="PR00320">
    <property type="entry name" value="GPROTEINBRPT"/>
</dbReference>
<dbReference type="Pfam" id="PF00400">
    <property type="entry name" value="WD40"/>
    <property type="match status" value="4"/>
</dbReference>
<dbReference type="GO" id="GO:0006891">
    <property type="term" value="P:intra-Golgi vesicle-mediated transport"/>
    <property type="evidence" value="ECO:0007669"/>
    <property type="project" value="TreeGrafter"/>
</dbReference>
<protein>
    <submittedName>
        <fullName evidence="5">WD40 domain-containing protein</fullName>
    </submittedName>
</protein>
<dbReference type="EMBL" id="JOKQ01000009">
    <property type="protein sequence ID" value="KHN69199.1"/>
    <property type="molecule type" value="Genomic_DNA"/>
</dbReference>
<dbReference type="CDD" id="cd00200">
    <property type="entry name" value="WD40"/>
    <property type="match status" value="1"/>
</dbReference>
<evidence type="ECO:0000256" key="3">
    <source>
        <dbReference type="PROSITE-ProRule" id="PRU00221"/>
    </source>
</evidence>
<evidence type="ECO:0000259" key="4">
    <source>
        <dbReference type="Pfam" id="PF23953"/>
    </source>
</evidence>
<keyword evidence="2" id="KW-0677">Repeat</keyword>
<feature type="repeat" description="WD" evidence="3">
    <location>
        <begin position="179"/>
        <end position="219"/>
    </location>
</feature>
<dbReference type="HOGENOM" id="CLU_005507_1_0_1"/>
<dbReference type="PROSITE" id="PS50082">
    <property type="entry name" value="WD_REPEATS_2"/>
    <property type="match status" value="4"/>
</dbReference>
<dbReference type="PROSITE" id="PS50294">
    <property type="entry name" value="WD_REPEATS_REGION"/>
    <property type="match status" value="4"/>
</dbReference>
<dbReference type="GO" id="GO:0006886">
    <property type="term" value="P:intracellular protein transport"/>
    <property type="evidence" value="ECO:0007669"/>
    <property type="project" value="TreeGrafter"/>
</dbReference>
<dbReference type="GeneID" id="26262340"/>
<organism evidence="5 6">
    <name type="scientific">Ordospora colligata OC4</name>
    <dbReference type="NCBI Taxonomy" id="1354746"/>
    <lineage>
        <taxon>Eukaryota</taxon>
        <taxon>Fungi</taxon>
        <taxon>Fungi incertae sedis</taxon>
        <taxon>Microsporidia</taxon>
        <taxon>Ordosporidae</taxon>
        <taxon>Ordospora</taxon>
    </lineage>
</organism>
<feature type="repeat" description="WD" evidence="3">
    <location>
        <begin position="220"/>
        <end position="261"/>
    </location>
</feature>
<evidence type="ECO:0000256" key="1">
    <source>
        <dbReference type="ARBA" id="ARBA00022574"/>
    </source>
</evidence>
<feature type="domain" description="COPA/B TPR" evidence="4">
    <location>
        <begin position="582"/>
        <end position="720"/>
    </location>
</feature>
<dbReference type="GO" id="GO:0006890">
    <property type="term" value="P:retrograde vesicle-mediated transport, Golgi to endoplasmic reticulum"/>
    <property type="evidence" value="ECO:0007669"/>
    <property type="project" value="TreeGrafter"/>
</dbReference>
<name>A0A0B2UIZ5_9MICR</name>
<dbReference type="STRING" id="1354746.A0A0B2UIZ5"/>
<dbReference type="InterPro" id="IPR056176">
    <property type="entry name" value="TPR_COPA_B"/>
</dbReference>
<dbReference type="PANTHER" id="PTHR19876">
    <property type="entry name" value="COATOMER"/>
    <property type="match status" value="1"/>
</dbReference>
<dbReference type="FunCoup" id="A0A0B2UIZ5">
    <property type="interactions" value="255"/>
</dbReference>
<dbReference type="InParanoid" id="A0A0B2UIZ5"/>
<dbReference type="GO" id="GO:0006888">
    <property type="term" value="P:endoplasmic reticulum to Golgi vesicle-mediated transport"/>
    <property type="evidence" value="ECO:0007669"/>
    <property type="project" value="TreeGrafter"/>
</dbReference>
<sequence length="721" mass="81519">MKLKRSIQKTFGSTKVKSVQIHPTKAIGFAGLFDGQVQVWDMERMAHVDSVHVCSEPIRTCVILRKMDWILIGSDDGCVTVYELGKYRKIKSFQAHSDFIRKIEGHPEKPMFVTASDDTTMKMWVYENGINQSMTYTGHGHFVMDVCFYPQDSSKFISCSLDSTIKMWSVEKPHCIRTFKGHSSGVNSICFVNEGYLVSGADDLTLKVWDFQTGQCVSTLTGHTNNINKVYMLNSFPLFASCSEDGSVRLWNSKTFKQEDMLALQGGRVWDIKERDGMMMIGCDEELIFVGAQQMSSLAGMSNGRIFYCVGNSVYGSRSDSVGVKKMISSLDFCPDELDASPGGKMIALGNEGEYKVYSSLGFRSKYSGEGRDFQFIDEEEYVVRNGSIVNFYKKAEVLRSLEIQGISKLFYLTPKLFGANVMEHTVIYSMSGRPVCQIEGISSHLVVIGDFLIACGAAIEVYKINHEMIEGFEELDIEVTDEMMTEVFEHVCSEYYTVSSCCVDNEVLYFVSCMKGYYMIVGEKPYVYHFSSIEGILAGVEGEDVFYLQDKLIEIRKVDGRFMEFQKAILQGNAIEVSDGIRSRAIVFFESLGMHEEALRLCMDDNQRFEILLKLNRYDEAFNKANSIAKYEKLGRYFLKNGELEKASDCFFKSKNWVSVLLTDTLSGKINLSAVGDECKREGRLNHAFFAYLKSERYGECARLLEGTAFSALFAKNYLD</sequence>
<dbReference type="PROSITE" id="PS00678">
    <property type="entry name" value="WD_REPEATS_1"/>
    <property type="match status" value="1"/>
</dbReference>
<dbReference type="InterPro" id="IPR036322">
    <property type="entry name" value="WD40_repeat_dom_sf"/>
</dbReference>
<dbReference type="SUPFAM" id="SSF50978">
    <property type="entry name" value="WD40 repeat-like"/>
    <property type="match status" value="1"/>
</dbReference>
<dbReference type="InterPro" id="IPR001680">
    <property type="entry name" value="WD40_rpt"/>
</dbReference>
<dbReference type="InterPro" id="IPR050844">
    <property type="entry name" value="Coatomer_complex_subunit"/>
</dbReference>
<comment type="caution">
    <text evidence="5">The sequence shown here is derived from an EMBL/GenBank/DDBJ whole genome shotgun (WGS) entry which is preliminary data.</text>
</comment>
<dbReference type="InterPro" id="IPR020472">
    <property type="entry name" value="WD40_PAC1"/>
</dbReference>
<feature type="repeat" description="WD" evidence="3">
    <location>
        <begin position="136"/>
        <end position="178"/>
    </location>
</feature>
<dbReference type="PANTHER" id="PTHR19876:SF2">
    <property type="entry name" value="COATOMER SUBUNIT BETA"/>
    <property type="match status" value="1"/>
</dbReference>
<dbReference type="Proteomes" id="UP000031056">
    <property type="component" value="Unassembled WGS sequence"/>
</dbReference>
<evidence type="ECO:0000313" key="6">
    <source>
        <dbReference type="Proteomes" id="UP000031056"/>
    </source>
</evidence>
<feature type="repeat" description="WD" evidence="3">
    <location>
        <begin position="93"/>
        <end position="124"/>
    </location>
</feature>
<reference evidence="5 6" key="1">
    <citation type="journal article" date="2014" name="MBio">
        <title>The Ordospora colligata genome; evolution of extreme reduction in microsporidia and host-to-parasite horizontal gene transfer.</title>
        <authorList>
            <person name="Pombert J.-F."/>
            <person name="Haag K.L."/>
            <person name="Beidas S."/>
            <person name="Ebert D."/>
            <person name="Keeling P.J."/>
        </authorList>
    </citation>
    <scope>NUCLEOTIDE SEQUENCE [LARGE SCALE GENOMIC DNA]</scope>
    <source>
        <strain evidence="5 6">OC4</strain>
    </source>
</reference>
<dbReference type="GO" id="GO:0030126">
    <property type="term" value="C:COPI vesicle coat"/>
    <property type="evidence" value="ECO:0007669"/>
    <property type="project" value="TreeGrafter"/>
</dbReference>